<dbReference type="EMBL" id="BMWZ01000006">
    <property type="protein sequence ID" value="GGZ87175.1"/>
    <property type="molecule type" value="Genomic_DNA"/>
</dbReference>
<evidence type="ECO:0000313" key="2">
    <source>
        <dbReference type="Proteomes" id="UP000636004"/>
    </source>
</evidence>
<dbReference type="SUPFAM" id="SSF158682">
    <property type="entry name" value="TerB-like"/>
    <property type="match status" value="1"/>
</dbReference>
<reference evidence="1" key="2">
    <citation type="submission" date="2020-09" db="EMBL/GenBank/DDBJ databases">
        <authorList>
            <person name="Sun Q."/>
            <person name="Kim S."/>
        </authorList>
    </citation>
    <scope>NUCLEOTIDE SEQUENCE</scope>
    <source>
        <strain evidence="1">KCTC 12710</strain>
    </source>
</reference>
<reference evidence="1" key="1">
    <citation type="journal article" date="2014" name="Int. J. Syst. Evol. Microbiol.">
        <title>Complete genome sequence of Corynebacterium casei LMG S-19264T (=DSM 44701T), isolated from a smear-ripened cheese.</title>
        <authorList>
            <consortium name="US DOE Joint Genome Institute (JGI-PGF)"/>
            <person name="Walter F."/>
            <person name="Albersmeier A."/>
            <person name="Kalinowski J."/>
            <person name="Ruckert C."/>
        </authorList>
    </citation>
    <scope>NUCLEOTIDE SEQUENCE</scope>
    <source>
        <strain evidence="1">KCTC 12710</strain>
    </source>
</reference>
<proteinExistence type="predicted"/>
<dbReference type="Gene3D" id="1.10.3680.10">
    <property type="entry name" value="TerB-like"/>
    <property type="match status" value="1"/>
</dbReference>
<gene>
    <name evidence="1" type="ORF">GCM10007028_26650</name>
</gene>
<dbReference type="RefSeq" id="WP_189361505.1">
    <property type="nucleotide sequence ID" value="NZ_BMWZ01000006.1"/>
</dbReference>
<keyword evidence="2" id="KW-1185">Reference proteome</keyword>
<dbReference type="Proteomes" id="UP000636004">
    <property type="component" value="Unassembled WGS sequence"/>
</dbReference>
<name>A0A918R821_9FLAO</name>
<sequence>METKKTLKIKFYQNLGMLLYAIAAADKQVREEEFNKFKVLVKEHWEENNDEKENTVYQIVNAFERLHKKEALNAEKYFNDFVNYRNEYPDLFTEAVRKRIMKTASLVALSFSKVNKSELIILAKLDMALKK</sequence>
<organism evidence="1 2">
    <name type="scientific">Algibacter mikhailovii</name>
    <dbReference type="NCBI Taxonomy" id="425498"/>
    <lineage>
        <taxon>Bacteria</taxon>
        <taxon>Pseudomonadati</taxon>
        <taxon>Bacteroidota</taxon>
        <taxon>Flavobacteriia</taxon>
        <taxon>Flavobacteriales</taxon>
        <taxon>Flavobacteriaceae</taxon>
        <taxon>Algibacter</taxon>
    </lineage>
</organism>
<evidence type="ECO:0000313" key="1">
    <source>
        <dbReference type="EMBL" id="GGZ87175.1"/>
    </source>
</evidence>
<evidence type="ECO:0008006" key="3">
    <source>
        <dbReference type="Google" id="ProtNLM"/>
    </source>
</evidence>
<dbReference type="InterPro" id="IPR029024">
    <property type="entry name" value="TerB-like"/>
</dbReference>
<comment type="caution">
    <text evidence="1">The sequence shown here is derived from an EMBL/GenBank/DDBJ whole genome shotgun (WGS) entry which is preliminary data.</text>
</comment>
<dbReference type="AlphaFoldDB" id="A0A918R821"/>
<protein>
    <recommendedName>
        <fullName evidence="3">Co-chaperone DjlA N-terminal domain-containing protein</fullName>
    </recommendedName>
</protein>
<accession>A0A918R821</accession>